<dbReference type="AlphaFoldDB" id="A0AAI9THU4"/>
<accession>A0AAI9THU4</accession>
<gene>
    <name evidence="1" type="ORF">VN97_g5832</name>
</gene>
<evidence type="ECO:0000313" key="2">
    <source>
        <dbReference type="Proteomes" id="UP001227192"/>
    </source>
</evidence>
<evidence type="ECO:0000313" key="1">
    <source>
        <dbReference type="EMBL" id="KAJ9487472.1"/>
    </source>
</evidence>
<reference evidence="1" key="1">
    <citation type="submission" date="2015-06" db="EMBL/GenBank/DDBJ databases">
        <authorList>
            <person name="Nguyen H."/>
        </authorList>
    </citation>
    <scope>NUCLEOTIDE SEQUENCE</scope>
    <source>
        <strain evidence="1">DAOM 180753</strain>
    </source>
</reference>
<sequence>MMKRHKKTSICPSQLAGEDDKLSCLINSRKRLNELIIADTTPFGDLLYSFLTVSKDVEASSVFGRCIWQIEISFYNGRTVHLPLPYGVLLRMGQTIVSLPLNLALRSCKE</sequence>
<proteinExistence type="predicted"/>
<dbReference type="EMBL" id="LACB01000158">
    <property type="protein sequence ID" value="KAJ9487472.1"/>
    <property type="molecule type" value="Genomic_DNA"/>
</dbReference>
<comment type="caution">
    <text evidence="1">The sequence shown here is derived from an EMBL/GenBank/DDBJ whole genome shotgun (WGS) entry which is preliminary data.</text>
</comment>
<keyword evidence="2" id="KW-1185">Reference proteome</keyword>
<reference evidence="1" key="2">
    <citation type="journal article" date="2016" name="Fungal Biol.">
        <title>Ochratoxin A production by Penicillium thymicola.</title>
        <authorList>
            <person name="Nguyen H.D.T."/>
            <person name="McMullin D.R."/>
            <person name="Ponomareva E."/>
            <person name="Riley R."/>
            <person name="Pomraning K.R."/>
            <person name="Baker S.E."/>
            <person name="Seifert K.A."/>
        </authorList>
    </citation>
    <scope>NUCLEOTIDE SEQUENCE</scope>
    <source>
        <strain evidence="1">DAOM 180753</strain>
    </source>
</reference>
<name>A0AAI9THU4_PENTH</name>
<dbReference type="Proteomes" id="UP001227192">
    <property type="component" value="Unassembled WGS sequence"/>
</dbReference>
<protein>
    <submittedName>
        <fullName evidence="1">Uncharacterized protein</fullName>
    </submittedName>
</protein>
<organism evidence="1 2">
    <name type="scientific">Penicillium thymicola</name>
    <dbReference type="NCBI Taxonomy" id="293382"/>
    <lineage>
        <taxon>Eukaryota</taxon>
        <taxon>Fungi</taxon>
        <taxon>Dikarya</taxon>
        <taxon>Ascomycota</taxon>
        <taxon>Pezizomycotina</taxon>
        <taxon>Eurotiomycetes</taxon>
        <taxon>Eurotiomycetidae</taxon>
        <taxon>Eurotiales</taxon>
        <taxon>Aspergillaceae</taxon>
        <taxon>Penicillium</taxon>
    </lineage>
</organism>